<proteinExistence type="predicted"/>
<dbReference type="AlphaFoldDB" id="A0A397VTE7"/>
<reference evidence="1 2" key="1">
    <citation type="submission" date="2018-06" db="EMBL/GenBank/DDBJ databases">
        <title>Comparative genomics reveals the genomic features of Rhizophagus irregularis, R. cerebriforme, R. diaphanum and Gigaspora rosea, and their symbiotic lifestyle signature.</title>
        <authorList>
            <person name="Morin E."/>
            <person name="San Clemente H."/>
            <person name="Chen E.C.H."/>
            <person name="De La Providencia I."/>
            <person name="Hainaut M."/>
            <person name="Kuo A."/>
            <person name="Kohler A."/>
            <person name="Murat C."/>
            <person name="Tang N."/>
            <person name="Roy S."/>
            <person name="Loubradou J."/>
            <person name="Henrissat B."/>
            <person name="Grigoriev I.V."/>
            <person name="Corradi N."/>
            <person name="Roux C."/>
            <person name="Martin F.M."/>
        </authorList>
    </citation>
    <scope>NUCLEOTIDE SEQUENCE [LARGE SCALE GENOMIC DNA]</scope>
    <source>
        <strain evidence="1 2">DAOM 194757</strain>
    </source>
</reference>
<keyword evidence="2" id="KW-1185">Reference proteome</keyword>
<sequence length="399" mass="46912">MTQLSCRTIPSYHSNYNATATAYPNNQEWHYENILEAFTNEEKMCDFVKHKLENKPTTHAIPPAIATKFKYLDREFFRTFTRNKRIMPAHQKEFDEIFNLAIANYKGKHNVTNEKETTINSSSTKLLHGFYENRKRIFVPLERLSEDPAELKYNLGKLFPVKDRKKLKEVIEMKRCLAEYYTWDGKLPESYFDLPEKKRPLPTTPQELSSRFREFFPIDLAKNTIEATKFIEEAGLRYSISYPIPREIMTANPTDKPTLPLDHNEIKEFNLTVLIAMTKQLVETVRLLRTKYYFHRIPEEWIQIVKVAKNGNEERKDTEIAEDTQNQAIRVDMPESLEEVKLYLEQLEITEDTIKIPITKQSEVKSTIEELKKIFDVGKVPNFIFALPPLPKPTWDIIP</sequence>
<gene>
    <name evidence="1" type="ORF">C2G38_2165080</name>
</gene>
<accession>A0A397VTE7</accession>
<evidence type="ECO:0000313" key="2">
    <source>
        <dbReference type="Proteomes" id="UP000266673"/>
    </source>
</evidence>
<protein>
    <submittedName>
        <fullName evidence="1">Uncharacterized protein</fullName>
    </submittedName>
</protein>
<dbReference type="Proteomes" id="UP000266673">
    <property type="component" value="Unassembled WGS sequence"/>
</dbReference>
<dbReference type="OrthoDB" id="2448732at2759"/>
<evidence type="ECO:0000313" key="1">
    <source>
        <dbReference type="EMBL" id="RIB25824.1"/>
    </source>
</evidence>
<name>A0A397VTE7_9GLOM</name>
<organism evidence="1 2">
    <name type="scientific">Gigaspora rosea</name>
    <dbReference type="NCBI Taxonomy" id="44941"/>
    <lineage>
        <taxon>Eukaryota</taxon>
        <taxon>Fungi</taxon>
        <taxon>Fungi incertae sedis</taxon>
        <taxon>Mucoromycota</taxon>
        <taxon>Glomeromycotina</taxon>
        <taxon>Glomeromycetes</taxon>
        <taxon>Diversisporales</taxon>
        <taxon>Gigasporaceae</taxon>
        <taxon>Gigaspora</taxon>
    </lineage>
</organism>
<comment type="caution">
    <text evidence="1">The sequence shown here is derived from an EMBL/GenBank/DDBJ whole genome shotgun (WGS) entry which is preliminary data.</text>
</comment>
<dbReference type="EMBL" id="QKWP01000161">
    <property type="protein sequence ID" value="RIB25824.1"/>
    <property type="molecule type" value="Genomic_DNA"/>
</dbReference>